<dbReference type="InterPro" id="IPR038430">
    <property type="entry name" value="NDAH_ubi_oxred_su3_sf"/>
</dbReference>
<evidence type="ECO:0000256" key="8">
    <source>
        <dbReference type="ARBA" id="ARBA00049551"/>
    </source>
</evidence>
<dbReference type="EC" id="7.1.1.2" evidence="9"/>
<dbReference type="EMBL" id="KJ869251">
    <property type="protein sequence ID" value="AIO11159.1"/>
    <property type="molecule type" value="Genomic_DNA"/>
</dbReference>
<keyword evidence="4 9" id="KW-0813">Transport</keyword>
<evidence type="ECO:0000256" key="7">
    <source>
        <dbReference type="ARBA" id="ARBA00023136"/>
    </source>
</evidence>
<dbReference type="Gene3D" id="1.20.58.1610">
    <property type="entry name" value="NADH:ubiquinone/plastoquinone oxidoreductase, chain 3"/>
    <property type="match status" value="1"/>
</dbReference>
<reference evidence="10" key="1">
    <citation type="journal article" date="2015" name="Parasitol. Int.">
        <title>The complete mitochondrial genome sequence of Southwellina hispida supports monophyly of Palaeacanthocephala (Acanthocephala: Polymorphida).</title>
        <authorList>
            <person name="Gazi M."/>
            <person name="Kim J."/>
            <person name="Park J.K."/>
        </authorList>
    </citation>
    <scope>NUCLEOTIDE SEQUENCE</scope>
</reference>
<evidence type="ECO:0000256" key="6">
    <source>
        <dbReference type="ARBA" id="ARBA00022989"/>
    </source>
</evidence>
<dbReference type="CTD" id="4537"/>
<proteinExistence type="inferred from homology"/>
<evidence type="ECO:0000256" key="3">
    <source>
        <dbReference type="ARBA" id="ARBA00021007"/>
    </source>
</evidence>
<feature type="transmembrane region" description="Helical" evidence="9">
    <location>
        <begin position="45"/>
        <end position="62"/>
    </location>
</feature>
<keyword evidence="9" id="KW-0830">Ubiquinone</keyword>
<keyword evidence="9" id="KW-0520">NAD</keyword>
<organism evidence="10">
    <name type="scientific">Southwellina hispida</name>
    <dbReference type="NCBI Taxonomy" id="449650"/>
    <lineage>
        <taxon>Eukaryota</taxon>
        <taxon>Metazoa</taxon>
        <taxon>Spiralia</taxon>
        <taxon>Lophotrochozoa</taxon>
        <taxon>Acanthocephala</taxon>
        <taxon>Palaeacanthocephala</taxon>
        <taxon>Polymorphida</taxon>
        <taxon>Polymorphidae</taxon>
        <taxon>Southwellina</taxon>
    </lineage>
</organism>
<comment type="subcellular location">
    <subcellularLocation>
        <location evidence="1">Membrane</location>
    </subcellularLocation>
    <subcellularLocation>
        <location evidence="9">Mitochondrion membrane</location>
        <topology evidence="9">Multi-pass membrane protein</topology>
    </subcellularLocation>
</comment>
<comment type="similarity">
    <text evidence="2 9">Belongs to the complex I subunit 3 family.</text>
</comment>
<comment type="catalytic activity">
    <reaction evidence="8 9">
        <text>a ubiquinone + NADH + 5 H(+)(in) = a ubiquinol + NAD(+) + 4 H(+)(out)</text>
        <dbReference type="Rhea" id="RHEA:29091"/>
        <dbReference type="Rhea" id="RHEA-COMP:9565"/>
        <dbReference type="Rhea" id="RHEA-COMP:9566"/>
        <dbReference type="ChEBI" id="CHEBI:15378"/>
        <dbReference type="ChEBI" id="CHEBI:16389"/>
        <dbReference type="ChEBI" id="CHEBI:17976"/>
        <dbReference type="ChEBI" id="CHEBI:57540"/>
        <dbReference type="ChEBI" id="CHEBI:57945"/>
        <dbReference type="EC" id="7.1.1.2"/>
    </reaction>
</comment>
<dbReference type="GO" id="GO:0008137">
    <property type="term" value="F:NADH dehydrogenase (ubiquinone) activity"/>
    <property type="evidence" value="ECO:0007669"/>
    <property type="project" value="UniProtKB-UniRule"/>
</dbReference>
<name>A0A0C4MWG3_9BILA</name>
<keyword evidence="7 9" id="KW-0472">Membrane</keyword>
<evidence type="ECO:0000256" key="9">
    <source>
        <dbReference type="RuleBase" id="RU003640"/>
    </source>
</evidence>
<dbReference type="GeneID" id="23629311"/>
<evidence type="ECO:0000313" key="10">
    <source>
        <dbReference type="EMBL" id="AIO11159.1"/>
    </source>
</evidence>
<evidence type="ECO:0000256" key="2">
    <source>
        <dbReference type="ARBA" id="ARBA00008472"/>
    </source>
</evidence>
<geneLocation type="mitochondrion" evidence="10"/>
<keyword evidence="9" id="KW-1278">Translocase</keyword>
<dbReference type="RefSeq" id="YP_009121983.1">
    <property type="nucleotide sequence ID" value="NC_026516.1"/>
</dbReference>
<feature type="transmembrane region" description="Helical" evidence="9">
    <location>
        <begin position="74"/>
        <end position="95"/>
    </location>
</feature>
<dbReference type="InterPro" id="IPR000440">
    <property type="entry name" value="NADH_UbQ/plastoQ_OxRdtase_su3"/>
</dbReference>
<keyword evidence="9" id="KW-0679">Respiratory chain</keyword>
<protein>
    <recommendedName>
        <fullName evidence="3 9">NADH-ubiquinone oxidoreductase chain 3</fullName>
        <ecNumber evidence="9">7.1.1.2</ecNumber>
    </recommendedName>
</protein>
<evidence type="ECO:0000256" key="1">
    <source>
        <dbReference type="ARBA" id="ARBA00004370"/>
    </source>
</evidence>
<keyword evidence="9 10" id="KW-0496">Mitochondrion</keyword>
<evidence type="ECO:0000256" key="4">
    <source>
        <dbReference type="ARBA" id="ARBA00022448"/>
    </source>
</evidence>
<gene>
    <name evidence="10" type="primary">ND3</name>
</gene>
<keyword evidence="9" id="KW-0249">Electron transport</keyword>
<sequence>MEIILVVLVVVLMVGFSLIISVREDSGVGCDSSFESGYMELSEEMSPISVRFFVLGVVFLLLDLETAIIIATPFSLGCFVFSFYLGVIFLIWVYMLGTIYEWYMGSLDWFS</sequence>
<comment type="function">
    <text evidence="9">Core subunit of the mitochondrial membrane respiratory chain NADH dehydrogenase (Complex I) which catalyzes electron transfer from NADH through the respiratory chain, using ubiquinone as an electron acceptor. Essential for the catalytic activity of complex I.</text>
</comment>
<evidence type="ECO:0000256" key="5">
    <source>
        <dbReference type="ARBA" id="ARBA00022692"/>
    </source>
</evidence>
<dbReference type="GO" id="GO:0031966">
    <property type="term" value="C:mitochondrial membrane"/>
    <property type="evidence" value="ECO:0007669"/>
    <property type="project" value="UniProtKB-SubCell"/>
</dbReference>
<keyword evidence="6 9" id="KW-1133">Transmembrane helix</keyword>
<dbReference type="AlphaFoldDB" id="A0A0C4MWG3"/>
<keyword evidence="5 9" id="KW-0812">Transmembrane</keyword>
<dbReference type="Pfam" id="PF00507">
    <property type="entry name" value="Oxidored_q4"/>
    <property type="match status" value="1"/>
</dbReference>
<accession>A0A0C4MWG3</accession>